<keyword evidence="2" id="KW-0472">Membrane</keyword>
<dbReference type="SUPFAM" id="SSF48452">
    <property type="entry name" value="TPR-like"/>
    <property type="match status" value="1"/>
</dbReference>
<name>A0AAE3TFH9_9BACT</name>
<dbReference type="AlphaFoldDB" id="A0AAE3TFH9"/>
<sequence length="259" mass="30953">MKFFNFKKTFYLILFFLFSVFLNSCGTVSKITSGIGSQFSEAFGKKKKKEEEPLLAELLREAEKNFAKGNYERAYEAYKEIRDKFPGSPQAVLAELRMADSKFWQGEYLQAIALYEEFEKFYPNNEAIPYVIYQIGTCYYKMKRPYDRDQSYTKKAISIYQRLLQNFPKSPYKAEAEKRIKELRELLAQHELYVAKFYYKIKYYRGAYQRILYIINNYPDTYTSKEAQKLVLTYYQKALLETKELAERAKKDFWGDKYP</sequence>
<keyword evidence="1" id="KW-0732">Signal</keyword>
<dbReference type="PANTHER" id="PTHR37423">
    <property type="entry name" value="SOLUBLE LYTIC MUREIN TRANSGLYCOSYLASE-RELATED"/>
    <property type="match status" value="1"/>
</dbReference>
<gene>
    <name evidence="5" type="ORF">OD816_001482</name>
</gene>
<dbReference type="Gene3D" id="1.25.40.10">
    <property type="entry name" value="Tetratricopeptide repeat domain"/>
    <property type="match status" value="1"/>
</dbReference>
<proteinExistence type="inferred from homology"/>
<dbReference type="Pfam" id="PF13525">
    <property type="entry name" value="YfiO"/>
    <property type="match status" value="1"/>
</dbReference>
<protein>
    <submittedName>
        <fullName evidence="5">Outer membrane protein assembly factor BamD</fullName>
    </submittedName>
</protein>
<evidence type="ECO:0000256" key="2">
    <source>
        <dbReference type="ARBA" id="ARBA00023136"/>
    </source>
</evidence>
<keyword evidence="3" id="KW-0998">Cell outer membrane</keyword>
<accession>A0AAE3TFH9</accession>
<dbReference type="EMBL" id="JAPHEG010000008">
    <property type="protein sequence ID" value="MDF2954237.1"/>
    <property type="molecule type" value="Genomic_DNA"/>
</dbReference>
<evidence type="ECO:0000259" key="4">
    <source>
        <dbReference type="Pfam" id="PF13525"/>
    </source>
</evidence>
<evidence type="ECO:0000313" key="5">
    <source>
        <dbReference type="EMBL" id="MDF2954237.1"/>
    </source>
</evidence>
<dbReference type="NCBIfam" id="TIGR03302">
    <property type="entry name" value="OM_YfiO"/>
    <property type="match status" value="1"/>
</dbReference>
<dbReference type="InterPro" id="IPR039565">
    <property type="entry name" value="BamD-like"/>
</dbReference>
<dbReference type="PANTHER" id="PTHR37423:SF2">
    <property type="entry name" value="MEMBRANE-BOUND LYTIC MUREIN TRANSGLYCOSYLASE C"/>
    <property type="match status" value="1"/>
</dbReference>
<evidence type="ECO:0000256" key="3">
    <source>
        <dbReference type="ARBA" id="ARBA00023237"/>
    </source>
</evidence>
<organism evidence="5 6">
    <name type="scientific">Candidatus Thermodesulfobacterium syntrophicum</name>
    <dbReference type="NCBI Taxonomy" id="3060442"/>
    <lineage>
        <taxon>Bacteria</taxon>
        <taxon>Pseudomonadati</taxon>
        <taxon>Thermodesulfobacteriota</taxon>
        <taxon>Thermodesulfobacteria</taxon>
        <taxon>Thermodesulfobacteriales</taxon>
        <taxon>Thermodesulfobacteriaceae</taxon>
        <taxon>Thermodesulfobacterium</taxon>
    </lineage>
</organism>
<dbReference type="Proteomes" id="UP001144110">
    <property type="component" value="Unassembled WGS sequence"/>
</dbReference>
<dbReference type="InterPro" id="IPR017689">
    <property type="entry name" value="BamD"/>
</dbReference>
<reference evidence="5" key="1">
    <citation type="submission" date="2022-11" db="EMBL/GenBank/DDBJ databases">
        <title>Candidatus Alkanophaga archaea from heated hydrothermal vent sediment oxidize petroleum alkanes.</title>
        <authorList>
            <person name="Zehnle H."/>
            <person name="Laso-Perez R."/>
            <person name="Lipp J."/>
            <person name="Teske A."/>
            <person name="Wegener G."/>
        </authorList>
    </citation>
    <scope>NUCLEOTIDE SEQUENCE</scope>
    <source>
        <strain evidence="5">MCA70</strain>
    </source>
</reference>
<comment type="caution">
    <text evidence="5">The sequence shown here is derived from an EMBL/GenBank/DDBJ whole genome shotgun (WGS) entry which is preliminary data.</text>
</comment>
<evidence type="ECO:0000256" key="1">
    <source>
        <dbReference type="ARBA" id="ARBA00022729"/>
    </source>
</evidence>
<feature type="domain" description="Outer membrane lipoprotein BamD-like" evidence="4">
    <location>
        <begin position="57"/>
        <end position="247"/>
    </location>
</feature>
<dbReference type="InterPro" id="IPR011990">
    <property type="entry name" value="TPR-like_helical_dom_sf"/>
</dbReference>
<evidence type="ECO:0000313" key="6">
    <source>
        <dbReference type="Proteomes" id="UP001144110"/>
    </source>
</evidence>
<dbReference type="HAMAP" id="MF_00922">
    <property type="entry name" value="OM_assembly_BamD"/>
    <property type="match status" value="1"/>
</dbReference>